<dbReference type="PANTHER" id="PTHR42754">
    <property type="entry name" value="ENDOGLUCANASE"/>
    <property type="match status" value="1"/>
</dbReference>
<accession>A0A8J8FB55</accession>
<dbReference type="EMBL" id="WHPF01000002">
    <property type="protein sequence ID" value="NNV54327.1"/>
    <property type="molecule type" value="Genomic_DNA"/>
</dbReference>
<organism evidence="3 4">
    <name type="scientific">Limnovirga soli</name>
    <dbReference type="NCBI Taxonomy" id="2656915"/>
    <lineage>
        <taxon>Bacteria</taxon>
        <taxon>Pseudomonadati</taxon>
        <taxon>Bacteroidota</taxon>
        <taxon>Chitinophagia</taxon>
        <taxon>Chitinophagales</taxon>
        <taxon>Chitinophagaceae</taxon>
        <taxon>Limnovirga</taxon>
    </lineage>
</organism>
<dbReference type="NCBIfam" id="TIGR04183">
    <property type="entry name" value="Por_Secre_tail"/>
    <property type="match status" value="1"/>
</dbReference>
<keyword evidence="4" id="KW-1185">Reference proteome</keyword>
<evidence type="ECO:0000259" key="2">
    <source>
        <dbReference type="Pfam" id="PF18962"/>
    </source>
</evidence>
<feature type="chain" id="PRO_5035189578" evidence="1">
    <location>
        <begin position="23"/>
        <end position="533"/>
    </location>
</feature>
<feature type="domain" description="Secretion system C-terminal sorting" evidence="2">
    <location>
        <begin position="466"/>
        <end position="531"/>
    </location>
</feature>
<dbReference type="AlphaFoldDB" id="A0A8J8FB55"/>
<dbReference type="Proteomes" id="UP000598971">
    <property type="component" value="Unassembled WGS sequence"/>
</dbReference>
<proteinExistence type="predicted"/>
<reference evidence="3" key="1">
    <citation type="submission" date="2019-10" db="EMBL/GenBank/DDBJ databases">
        <title>Draft genome sequence of Panacibacter sp. KCS-6.</title>
        <authorList>
            <person name="Yim K.J."/>
        </authorList>
    </citation>
    <scope>NUCLEOTIDE SEQUENCE</scope>
    <source>
        <strain evidence="3">KCS-6</strain>
    </source>
</reference>
<name>A0A8J8FB55_9BACT</name>
<gene>
    <name evidence="3" type="ORF">GD597_02565</name>
</gene>
<dbReference type="RefSeq" id="WP_171606251.1">
    <property type="nucleotide sequence ID" value="NZ_WHPF01000002.1"/>
</dbReference>
<protein>
    <submittedName>
        <fullName evidence="3">T9SS type A sorting domain-containing protein</fullName>
    </submittedName>
</protein>
<sequence>MKIIHFILALFTSTFFFGAVNAQVSITSQQTVGGNADDKLSCLLFTNDGGTLAAGFSSSGISGEKTENSRGSADYWVVKRSKTGLIQWDKTIGGSLSDQLITAIQTLDSGYLLAGVSQSGKTGDKTDTSRGGTDFWIIKLRKNGNIAWQKTFGGKEDDECRSVQQTADGGYILGGHSRSDISGDKSENSKGGSDFWLIKTDKNGNKIWDRTFGGNDYDGISSLQQTGDGGYILGGKSDSNISGEKSQNSKGGFDYWLVKVNNNGNIIWDKTIGGNAADNFKYLQITKDKGYILGGFSASNISGDKTENSRGANDYWVVKLDSLANIQWDKTIGGNADEQFYALQQTLDLGYILAGYSRSPISGEKSESGKGLDDYWLVKLDRNGNFNWDKTIGGSLNDDLTSVKEIKRNQFILGGFSGSGISFDKTESSRGLTDYWIVNILYTSPAASNTISQMPINIQVNNEMQIYPNPAKNQLFISSKTAAAFTLYSNMGKALQTNKSARQQVFNVNTYPNGIYYIKKNQTGATKTFIIQR</sequence>
<dbReference type="Pfam" id="PF18962">
    <property type="entry name" value="Por_Secre_tail"/>
    <property type="match status" value="1"/>
</dbReference>
<evidence type="ECO:0000313" key="4">
    <source>
        <dbReference type="Proteomes" id="UP000598971"/>
    </source>
</evidence>
<feature type="signal peptide" evidence="1">
    <location>
        <begin position="1"/>
        <end position="22"/>
    </location>
</feature>
<dbReference type="PANTHER" id="PTHR42754:SF1">
    <property type="entry name" value="LIPOPROTEIN"/>
    <property type="match status" value="1"/>
</dbReference>
<comment type="caution">
    <text evidence="3">The sequence shown here is derived from an EMBL/GenBank/DDBJ whole genome shotgun (WGS) entry which is preliminary data.</text>
</comment>
<dbReference type="InterPro" id="IPR026444">
    <property type="entry name" value="Secre_tail"/>
</dbReference>
<evidence type="ECO:0000256" key="1">
    <source>
        <dbReference type="SAM" id="SignalP"/>
    </source>
</evidence>
<keyword evidence="1" id="KW-0732">Signal</keyword>
<evidence type="ECO:0000313" key="3">
    <source>
        <dbReference type="EMBL" id="NNV54327.1"/>
    </source>
</evidence>